<dbReference type="VEuPathDB" id="FungiDB:F9C07_2193508"/>
<protein>
    <recommendedName>
        <fullName evidence="7">MmgE/PrpD family protein</fullName>
    </recommendedName>
</protein>
<dbReference type="Pfam" id="PF03972">
    <property type="entry name" value="MmgE_PrpD_N"/>
    <property type="match status" value="1"/>
</dbReference>
<dbReference type="EMBL" id="CP044621">
    <property type="protein sequence ID" value="QRD85089.1"/>
    <property type="molecule type" value="Genomic_DNA"/>
</dbReference>
<dbReference type="Proteomes" id="UP000596276">
    <property type="component" value="Chromosome 5"/>
</dbReference>
<evidence type="ECO:0000313" key="5">
    <source>
        <dbReference type="EMBL" id="QRD85089.1"/>
    </source>
</evidence>
<proteinExistence type="inferred from homology"/>
<dbReference type="InterPro" id="IPR036148">
    <property type="entry name" value="MmgE/PrpD_sf"/>
</dbReference>
<feature type="chain" id="PRO_5031560574" description="MmgE/PrpD family protein" evidence="2">
    <location>
        <begin position="18"/>
        <end position="662"/>
    </location>
</feature>
<evidence type="ECO:0000259" key="3">
    <source>
        <dbReference type="Pfam" id="PF03972"/>
    </source>
</evidence>
<dbReference type="SUPFAM" id="SSF103378">
    <property type="entry name" value="2-methylcitrate dehydratase PrpD"/>
    <property type="match status" value="1"/>
</dbReference>
<organism evidence="5 6">
    <name type="scientific">Aspergillus flavus (strain ATCC 200026 / FGSC A1120 / IAM 13836 / NRRL 3357 / JCM 12722 / SRRC 167)</name>
    <dbReference type="NCBI Taxonomy" id="332952"/>
    <lineage>
        <taxon>Eukaryota</taxon>
        <taxon>Fungi</taxon>
        <taxon>Dikarya</taxon>
        <taxon>Ascomycota</taxon>
        <taxon>Pezizomycotina</taxon>
        <taxon>Eurotiomycetes</taxon>
        <taxon>Eurotiomycetidae</taxon>
        <taxon>Eurotiales</taxon>
        <taxon>Aspergillaceae</taxon>
        <taxon>Aspergillus</taxon>
        <taxon>Aspergillus subgen. Circumdati</taxon>
    </lineage>
</organism>
<reference evidence="6" key="1">
    <citation type="journal article" date="2021" name="G3 (Bethesda)">
        <title>Chromosome assembled and annotated genome sequence of Aspergillus flavus NRRL 3357.</title>
        <authorList>
            <person name="Skerker J.M."/>
            <person name="Pianalto K.M."/>
            <person name="Mondo S.J."/>
            <person name="Yang K."/>
            <person name="Arkin A.P."/>
            <person name="Keller N.P."/>
            <person name="Grigoriev I.V."/>
            <person name="Louise Glass N.L."/>
        </authorList>
    </citation>
    <scope>NUCLEOTIDE SEQUENCE [LARGE SCALE GENOMIC DNA]</scope>
    <source>
        <strain evidence="6">ATCC 200026 / FGSC A1120 / IAM 13836 / NRRL 3357 / JCM 12722 / SRRC 167</strain>
    </source>
</reference>
<keyword evidence="6" id="KW-1185">Reference proteome</keyword>
<evidence type="ECO:0000259" key="4">
    <source>
        <dbReference type="Pfam" id="PF19305"/>
    </source>
</evidence>
<gene>
    <name evidence="5" type="ORF">F9C07_2193508</name>
</gene>
<dbReference type="Gene3D" id="1.10.4100.10">
    <property type="entry name" value="2-methylcitrate dehydratase PrpD"/>
    <property type="match status" value="1"/>
</dbReference>
<dbReference type="Pfam" id="PF19305">
    <property type="entry name" value="MmgE_PrpD_C"/>
    <property type="match status" value="1"/>
</dbReference>
<evidence type="ECO:0000256" key="2">
    <source>
        <dbReference type="SAM" id="SignalP"/>
    </source>
</evidence>
<evidence type="ECO:0000313" key="6">
    <source>
        <dbReference type="Proteomes" id="UP000596276"/>
    </source>
</evidence>
<dbReference type="InterPro" id="IPR042188">
    <property type="entry name" value="MmgE/PrpD_sf_2"/>
</dbReference>
<evidence type="ECO:0000256" key="1">
    <source>
        <dbReference type="ARBA" id="ARBA00006174"/>
    </source>
</evidence>
<dbReference type="VEuPathDB" id="FungiDB:AFLA_009900"/>
<dbReference type="PANTHER" id="PTHR16943:SF8">
    <property type="entry name" value="2-METHYLCITRATE DEHYDRATASE"/>
    <property type="match status" value="1"/>
</dbReference>
<name>A0A7U2MJX2_ASPFN</name>
<feature type="domain" description="MmgE/PrpD C-terminal" evidence="4">
    <location>
        <begin position="479"/>
        <end position="651"/>
    </location>
</feature>
<feature type="signal peptide" evidence="2">
    <location>
        <begin position="1"/>
        <end position="17"/>
    </location>
</feature>
<dbReference type="GO" id="GO:0016829">
    <property type="term" value="F:lyase activity"/>
    <property type="evidence" value="ECO:0007669"/>
    <property type="project" value="InterPro"/>
</dbReference>
<dbReference type="InterPro" id="IPR045336">
    <property type="entry name" value="MmgE_PrpD_N"/>
</dbReference>
<dbReference type="InterPro" id="IPR042183">
    <property type="entry name" value="MmgE/PrpD_sf_1"/>
</dbReference>
<dbReference type="VEuPathDB" id="FungiDB:AFLA_009901"/>
<keyword evidence="2" id="KW-0732">Signal</keyword>
<dbReference type="AlphaFoldDB" id="A0A7U2MJX2"/>
<feature type="domain" description="MmgE/PrpD N-terminal" evidence="3">
    <location>
        <begin position="214"/>
        <end position="454"/>
    </location>
</feature>
<dbReference type="InterPro" id="IPR045337">
    <property type="entry name" value="MmgE_PrpD_C"/>
</dbReference>
<evidence type="ECO:0008006" key="7">
    <source>
        <dbReference type="Google" id="ProtNLM"/>
    </source>
</evidence>
<accession>A0A7U2MJX2</accession>
<dbReference type="PANTHER" id="PTHR16943">
    <property type="entry name" value="2-METHYLCITRATE DEHYDRATASE-RELATED"/>
    <property type="match status" value="1"/>
</dbReference>
<dbReference type="InterPro" id="IPR005656">
    <property type="entry name" value="MmgE_PrpD"/>
</dbReference>
<dbReference type="Gene3D" id="3.30.1330.120">
    <property type="entry name" value="2-methylcitrate dehydratase PrpD"/>
    <property type="match status" value="1"/>
</dbReference>
<comment type="similarity">
    <text evidence="1">Belongs to the PrpD family.</text>
</comment>
<sequence length="662" mass="72426">MKFSIVALVLAATSAIATPIVTKRDGTFVISGLKARESLSNTMSFKLLDGGASIDCNLIWSAKEPEENARCNDGKHLIQFPDGFDFKKFTLAIERIEPNPIGGRAYLDATDGKWNCVDNPEDHVYTDCTFERSTKKRWGSKSNVARIIQLIHVIDNQLSGTHQDITENETAVMWWYCHVAMPIFYKGFLTSPPVIPNHCRGPEGGTVIMVTRTERLATWASGLQYDDIPQDVIQRTKDLFLDWFGCTIAGRHHPAVKAIAIFVQQMGPTSGKSELVDHELGFSTSPAFAALVNAASSHVVEQDDLHNRSIMHPATVIFPAALAVAQDLGANGRDFITACVVGYEVGCRVGEFLGKSHYARFHSTATGGVIGVAAATARLLGLDSAAMLSSIGTAGTQAAGLWQFLLDATHSKQVHTGKACFDGIFAAYAAKSGLLGPKDVLEGPKGMGVALVPDTPIPSAIDTDLGLDWAVLGSSFKWHASCRHTHPSVDALLQIISTYGIKFEDIDSVVTRTYQAALDVLGLSGRGETIHQSKFNMGFVLAVTAQKGQALITDFTEEALQDASLREFQDRVKMELDEEINAAFPQKWQGKVIVTCKSGERYEQFVEYLKGDPQSPLTRTEIETKVKALAQYGQVKDTDRIQQIIARAWDLENQDSLREFWL</sequence>